<evidence type="ECO:0000259" key="7">
    <source>
        <dbReference type="PROSITE" id="PS50863"/>
    </source>
</evidence>
<dbReference type="AlphaFoldDB" id="A0A8S9IZF5"/>
<organism evidence="8">
    <name type="scientific">Brassica cretica</name>
    <name type="common">Mustard</name>
    <dbReference type="NCBI Taxonomy" id="69181"/>
    <lineage>
        <taxon>Eukaryota</taxon>
        <taxon>Viridiplantae</taxon>
        <taxon>Streptophyta</taxon>
        <taxon>Embryophyta</taxon>
        <taxon>Tracheophyta</taxon>
        <taxon>Spermatophyta</taxon>
        <taxon>Magnoliopsida</taxon>
        <taxon>eudicotyledons</taxon>
        <taxon>Gunneridae</taxon>
        <taxon>Pentapetalae</taxon>
        <taxon>rosids</taxon>
        <taxon>malvids</taxon>
        <taxon>Brassicales</taxon>
        <taxon>Brassicaceae</taxon>
        <taxon>Brassiceae</taxon>
        <taxon>Brassica</taxon>
    </lineage>
</organism>
<sequence length="295" mass="33185">MGRVAPIESRTSDRERGPSGMRAEAEGLTGKKSGLSPGFHGFHIHSFGDTTSGCNSAVLVPRGLKACVLLTSRNFGEAKNYEGCVRCPQQVDIEYKTLKARLLEKHLSDFFYYMEQNGWDRDNGLGDDELLTCSRTRVETRENKGESRCLRQAQKLPVGGRLKQKRELANLGNMQVKEAEKSNKCKKRKVDTDYDDDSEASGTSSLVPEFTLNQKEIIRPGVPKMFAEMHMPKEETVFKIHDPKRNKSWSVVSKIQSRFSRGWPGLVKDFGLKVGDVCTFELIKPTEMILTVDSM</sequence>
<dbReference type="SUPFAM" id="SSF49329">
    <property type="entry name" value="Cu,Zn superoxide dismutase-like"/>
    <property type="match status" value="1"/>
</dbReference>
<gene>
    <name evidence="8" type="ORF">F2Q70_00005183</name>
</gene>
<keyword evidence="5" id="KW-0539">Nucleus</keyword>
<dbReference type="GO" id="GO:0005634">
    <property type="term" value="C:nucleus"/>
    <property type="evidence" value="ECO:0007669"/>
    <property type="project" value="UniProtKB-SubCell"/>
</dbReference>
<dbReference type="Gene3D" id="2.40.330.10">
    <property type="entry name" value="DNA-binding pseudobarrel domain"/>
    <property type="match status" value="1"/>
</dbReference>
<dbReference type="GO" id="GO:0003677">
    <property type="term" value="F:DNA binding"/>
    <property type="evidence" value="ECO:0007669"/>
    <property type="project" value="UniProtKB-KW"/>
</dbReference>
<dbReference type="PANTHER" id="PTHR31391">
    <property type="entry name" value="B3 DOMAIN-CONTAINING PROTEIN OS11G0197600-RELATED"/>
    <property type="match status" value="1"/>
</dbReference>
<dbReference type="InterPro" id="IPR015300">
    <property type="entry name" value="DNA-bd_pseudobarrel_sf"/>
</dbReference>
<dbReference type="Gene3D" id="2.60.40.200">
    <property type="entry name" value="Superoxide dismutase, copper/zinc binding domain"/>
    <property type="match status" value="1"/>
</dbReference>
<keyword evidence="3" id="KW-0238">DNA-binding</keyword>
<dbReference type="GO" id="GO:0046872">
    <property type="term" value="F:metal ion binding"/>
    <property type="evidence" value="ECO:0007669"/>
    <property type="project" value="InterPro"/>
</dbReference>
<keyword evidence="2" id="KW-0805">Transcription regulation</keyword>
<feature type="region of interest" description="Disordered" evidence="6">
    <location>
        <begin position="171"/>
        <end position="203"/>
    </location>
</feature>
<dbReference type="Pfam" id="PF02362">
    <property type="entry name" value="B3"/>
    <property type="match status" value="1"/>
</dbReference>
<dbReference type="InterPro" id="IPR001424">
    <property type="entry name" value="SOD_Cu_Zn_dom"/>
</dbReference>
<dbReference type="CDD" id="cd10017">
    <property type="entry name" value="B3_DNA"/>
    <property type="match status" value="1"/>
</dbReference>
<proteinExistence type="predicted"/>
<evidence type="ECO:0000256" key="1">
    <source>
        <dbReference type="ARBA" id="ARBA00004123"/>
    </source>
</evidence>
<feature type="region of interest" description="Disordered" evidence="6">
    <location>
        <begin position="1"/>
        <end position="31"/>
    </location>
</feature>
<dbReference type="InterPro" id="IPR003340">
    <property type="entry name" value="B3_DNA-bd"/>
</dbReference>
<evidence type="ECO:0000256" key="4">
    <source>
        <dbReference type="ARBA" id="ARBA00023163"/>
    </source>
</evidence>
<comment type="subcellular location">
    <subcellularLocation>
        <location evidence="1">Nucleus</location>
    </subcellularLocation>
</comment>
<dbReference type="SMART" id="SM01019">
    <property type="entry name" value="B3"/>
    <property type="match status" value="1"/>
</dbReference>
<accession>A0A8S9IZF5</accession>
<feature type="domain" description="TF-B3" evidence="7">
    <location>
        <begin position="222"/>
        <end position="295"/>
    </location>
</feature>
<name>A0A8S9IZF5_BRACR</name>
<evidence type="ECO:0000256" key="6">
    <source>
        <dbReference type="SAM" id="MobiDB-lite"/>
    </source>
</evidence>
<dbReference type="EMBL" id="QGKY02001015">
    <property type="protein sequence ID" value="KAF2575214.1"/>
    <property type="molecule type" value="Genomic_DNA"/>
</dbReference>
<evidence type="ECO:0000256" key="3">
    <source>
        <dbReference type="ARBA" id="ARBA00023125"/>
    </source>
</evidence>
<dbReference type="PANTHER" id="PTHR31391:SF106">
    <property type="entry name" value="B3 DOMAIN-CONTAINING PROTEIN OS01G0723500"/>
    <property type="match status" value="1"/>
</dbReference>
<comment type="caution">
    <text evidence="8">The sequence shown here is derived from an EMBL/GenBank/DDBJ whole genome shotgun (WGS) entry which is preliminary data.</text>
</comment>
<keyword evidence="4" id="KW-0804">Transcription</keyword>
<dbReference type="Pfam" id="PF00080">
    <property type="entry name" value="Sod_Cu"/>
    <property type="match status" value="1"/>
</dbReference>
<reference evidence="8" key="1">
    <citation type="submission" date="2019-12" db="EMBL/GenBank/DDBJ databases">
        <title>Genome sequencing and annotation of Brassica cretica.</title>
        <authorList>
            <person name="Studholme D.J."/>
            <person name="Sarris P.F."/>
        </authorList>
    </citation>
    <scope>NUCLEOTIDE SEQUENCE</scope>
    <source>
        <strain evidence="8">PFS-102/07</strain>
        <tissue evidence="8">Leaf</tissue>
    </source>
</reference>
<dbReference type="InterPro" id="IPR036423">
    <property type="entry name" value="SOD-like_Cu/Zn_dom_sf"/>
</dbReference>
<dbReference type="GO" id="GO:0006801">
    <property type="term" value="P:superoxide metabolic process"/>
    <property type="evidence" value="ECO:0007669"/>
    <property type="project" value="InterPro"/>
</dbReference>
<dbReference type="SUPFAM" id="SSF101936">
    <property type="entry name" value="DNA-binding pseudobarrel domain"/>
    <property type="match status" value="1"/>
</dbReference>
<dbReference type="PROSITE" id="PS50863">
    <property type="entry name" value="B3"/>
    <property type="match status" value="1"/>
</dbReference>
<protein>
    <recommendedName>
        <fullName evidence="7">TF-B3 domain-containing protein</fullName>
    </recommendedName>
</protein>
<evidence type="ECO:0000256" key="2">
    <source>
        <dbReference type="ARBA" id="ARBA00023015"/>
    </source>
</evidence>
<evidence type="ECO:0000313" key="8">
    <source>
        <dbReference type="EMBL" id="KAF2575214.1"/>
    </source>
</evidence>
<evidence type="ECO:0000256" key="5">
    <source>
        <dbReference type="ARBA" id="ARBA00023242"/>
    </source>
</evidence>
<dbReference type="InterPro" id="IPR044837">
    <property type="entry name" value="REM16-like"/>
</dbReference>